<name>A0A432YY78_9GAMM</name>
<dbReference type="OrthoDB" id="9802365at2"/>
<dbReference type="InterPro" id="IPR005224">
    <property type="entry name" value="SfsA"/>
</dbReference>
<dbReference type="PANTHER" id="PTHR30545">
    <property type="entry name" value="SUGAR FERMENTATION STIMULATION PROTEIN A"/>
    <property type="match status" value="1"/>
</dbReference>
<evidence type="ECO:0000259" key="3">
    <source>
        <dbReference type="Pfam" id="PF17746"/>
    </source>
</evidence>
<dbReference type="NCBIfam" id="TIGR00230">
    <property type="entry name" value="sfsA"/>
    <property type="match status" value="1"/>
</dbReference>
<dbReference type="InterPro" id="IPR040452">
    <property type="entry name" value="SfsA_C"/>
</dbReference>
<proteinExistence type="inferred from homology"/>
<dbReference type="HAMAP" id="MF_00095">
    <property type="entry name" value="SfsA"/>
    <property type="match status" value="1"/>
</dbReference>
<dbReference type="GO" id="GO:0003677">
    <property type="term" value="F:DNA binding"/>
    <property type="evidence" value="ECO:0007669"/>
    <property type="project" value="InterPro"/>
</dbReference>
<comment type="caution">
    <text evidence="4">The sequence shown here is derived from an EMBL/GenBank/DDBJ whole genome shotgun (WGS) entry which is preliminary data.</text>
</comment>
<dbReference type="InterPro" id="IPR041465">
    <property type="entry name" value="SfsA_N"/>
</dbReference>
<evidence type="ECO:0000259" key="2">
    <source>
        <dbReference type="Pfam" id="PF03749"/>
    </source>
</evidence>
<dbReference type="Gene3D" id="2.40.50.580">
    <property type="match status" value="1"/>
</dbReference>
<evidence type="ECO:0000313" key="4">
    <source>
        <dbReference type="EMBL" id="RUO68293.1"/>
    </source>
</evidence>
<protein>
    <recommendedName>
        <fullName evidence="1">Sugar fermentation stimulation protein homolog</fullName>
    </recommendedName>
</protein>
<dbReference type="AlphaFoldDB" id="A0A432YY78"/>
<keyword evidence="5" id="KW-1185">Reference proteome</keyword>
<dbReference type="CDD" id="cd22359">
    <property type="entry name" value="SfsA-like_bacterial"/>
    <property type="match status" value="1"/>
</dbReference>
<dbReference type="Pfam" id="PF17746">
    <property type="entry name" value="SfsA_N"/>
    <property type="match status" value="1"/>
</dbReference>
<evidence type="ECO:0000313" key="5">
    <source>
        <dbReference type="Proteomes" id="UP000288058"/>
    </source>
</evidence>
<accession>A0A432YY78</accession>
<organism evidence="4 5">
    <name type="scientific">Idiomarina ramblicola</name>
    <dbReference type="NCBI Taxonomy" id="263724"/>
    <lineage>
        <taxon>Bacteria</taxon>
        <taxon>Pseudomonadati</taxon>
        <taxon>Pseudomonadota</taxon>
        <taxon>Gammaproteobacteria</taxon>
        <taxon>Alteromonadales</taxon>
        <taxon>Idiomarinaceae</taxon>
        <taxon>Idiomarina</taxon>
    </lineage>
</organism>
<gene>
    <name evidence="1" type="primary">sfsA</name>
    <name evidence="4" type="ORF">CWI78_08710</name>
</gene>
<reference evidence="5" key="1">
    <citation type="journal article" date="2018" name="Front. Microbiol.">
        <title>Genome-Based Analysis Reveals the Taxonomy and Diversity of the Family Idiomarinaceae.</title>
        <authorList>
            <person name="Liu Y."/>
            <person name="Lai Q."/>
            <person name="Shao Z."/>
        </authorList>
    </citation>
    <scope>NUCLEOTIDE SEQUENCE [LARGE SCALE GENOMIC DNA]</scope>
    <source>
        <strain evidence="5">R22</strain>
    </source>
</reference>
<feature type="domain" description="Sugar fermentation stimulation protein C-terminal" evidence="2">
    <location>
        <begin position="83"/>
        <end position="222"/>
    </location>
</feature>
<comment type="similarity">
    <text evidence="1">Belongs to the SfsA family.</text>
</comment>
<dbReference type="Proteomes" id="UP000288058">
    <property type="component" value="Unassembled WGS sequence"/>
</dbReference>
<dbReference type="EMBL" id="PIQC01000006">
    <property type="protein sequence ID" value="RUO68293.1"/>
    <property type="molecule type" value="Genomic_DNA"/>
</dbReference>
<dbReference type="PANTHER" id="PTHR30545:SF2">
    <property type="entry name" value="SUGAR FERMENTATION STIMULATION PROTEIN A"/>
    <property type="match status" value="1"/>
</dbReference>
<feature type="domain" description="SfsA N-terminal OB" evidence="3">
    <location>
        <begin position="14"/>
        <end position="80"/>
    </location>
</feature>
<dbReference type="Pfam" id="PF03749">
    <property type="entry name" value="SfsA"/>
    <property type="match status" value="1"/>
</dbReference>
<dbReference type="RefSeq" id="WP_126782238.1">
    <property type="nucleotide sequence ID" value="NZ_PIQC01000006.1"/>
</dbReference>
<sequence length="234" mass="26485">MQFNKPLRSGVLQKRYKRFLADIDFGDGDITTVHCPNTGAMTGCAEPGSKVWCSVSNNPKRKYSLTWELAQNSKGEMIVVNTQHANRMAGELLKTELMPQLSEWQEHKPEQRYGNEKSRIDWWGRDSDNRECFVEVKSVTLADGSRGYFPDAVSQRAHKHLNELMQVVSDGHRAIQLYMVMHQGIDSVMPASHIDAKYAELCQQAESAGVEFYAVKCIATPQEIKLERPVPVTL</sequence>
<dbReference type="Gene3D" id="3.40.1350.60">
    <property type="match status" value="1"/>
</dbReference>
<dbReference type="FunFam" id="2.40.50.580:FF:000001">
    <property type="entry name" value="Sugar fermentation stimulation protein A"/>
    <property type="match status" value="1"/>
</dbReference>
<evidence type="ECO:0000256" key="1">
    <source>
        <dbReference type="HAMAP-Rule" id="MF_00095"/>
    </source>
</evidence>